<protein>
    <submittedName>
        <fullName evidence="1">30S ribosomal protein S14</fullName>
    </submittedName>
</protein>
<organism evidence="1 2">
    <name type="scientific">Plasmodium falciparum (isolate Dd2)</name>
    <dbReference type="NCBI Taxonomy" id="57267"/>
    <lineage>
        <taxon>Eukaryota</taxon>
        <taxon>Sar</taxon>
        <taxon>Alveolata</taxon>
        <taxon>Apicomplexa</taxon>
        <taxon>Aconoidasida</taxon>
        <taxon>Haemosporida</taxon>
        <taxon>Plasmodiidae</taxon>
        <taxon>Plasmodium</taxon>
        <taxon>Plasmodium (Laverania)</taxon>
    </lineage>
</organism>
<evidence type="ECO:0000313" key="2">
    <source>
        <dbReference type="Proteomes" id="UP000054282"/>
    </source>
</evidence>
<accession>A0A0L7M2J4</accession>
<keyword evidence="1" id="KW-0689">Ribosomal protein</keyword>
<keyword evidence="1" id="KW-0687">Ribonucleoprotein</keyword>
<gene>
    <name evidence="1" type="ORF">PFDG_02191</name>
</gene>
<dbReference type="EMBL" id="DS016360">
    <property type="protein sequence ID" value="KOB86750.1"/>
    <property type="molecule type" value="Genomic_DNA"/>
</dbReference>
<name>A0A0L7M2J4_PLAF4</name>
<evidence type="ECO:0000313" key="1">
    <source>
        <dbReference type="EMBL" id="KOB86750.1"/>
    </source>
</evidence>
<dbReference type="GO" id="GO:0005840">
    <property type="term" value="C:ribosome"/>
    <property type="evidence" value="ECO:0007669"/>
    <property type="project" value="UniProtKB-KW"/>
</dbReference>
<feature type="non-terminal residue" evidence="1">
    <location>
        <position position="1"/>
    </location>
</feature>
<dbReference type="Proteomes" id="UP000054282">
    <property type="component" value="Unassembled WGS sequence"/>
</dbReference>
<proteinExistence type="predicted"/>
<reference evidence="2" key="1">
    <citation type="submission" date="2006-09" db="EMBL/GenBank/DDBJ databases">
        <title>Annotation of Plasmodium falciparum Dd2.</title>
        <authorList>
            <consortium name="The Broad Institute Genome Sequencing Platform"/>
            <person name="Volkman S.K."/>
            <person name="Neafsey D.E."/>
            <person name="Dash A.P."/>
            <person name="Chitnis C.E."/>
            <person name="Hartl D.L."/>
            <person name="Young S.K."/>
            <person name="Zeng Q."/>
            <person name="Koehrsen M."/>
            <person name="Alvarado L."/>
            <person name="Berlin A."/>
            <person name="Borenstein D."/>
            <person name="Chapman S.B."/>
            <person name="Chen Z."/>
            <person name="Engels R."/>
            <person name="Freedman E."/>
            <person name="Gellesch M."/>
            <person name="Goldberg J."/>
            <person name="Griggs A."/>
            <person name="Gujja S."/>
            <person name="Heilman E.R."/>
            <person name="Heiman D.I."/>
            <person name="Howarth C."/>
            <person name="Jen D."/>
            <person name="Larson L."/>
            <person name="Mehta T."/>
            <person name="Neiman D."/>
            <person name="Park D."/>
            <person name="Pearson M."/>
            <person name="Roberts A."/>
            <person name="Saif S."/>
            <person name="Shea T."/>
            <person name="Shenoy N."/>
            <person name="Sisk P."/>
            <person name="Stolte C."/>
            <person name="Sykes S."/>
            <person name="Walk T."/>
            <person name="White J."/>
            <person name="Yandava C."/>
            <person name="Haas B."/>
            <person name="Henn M.R."/>
            <person name="Nusbaum C."/>
            <person name="Birren B."/>
        </authorList>
    </citation>
    <scope>NUCLEOTIDE SEQUENCE [LARGE SCALE GENOMIC DNA]</scope>
</reference>
<sequence>EDITPSWVDADIKQDLLYKKPFGGRDLSKQVGNIISNSFEGYKINKRTMNIYIYI</sequence>
<reference evidence="2" key="2">
    <citation type="submission" date="2006-09" db="EMBL/GenBank/DDBJ databases">
        <title>The genome sequence of Plasmodium falciparum Dd2.</title>
        <authorList>
            <consortium name="The Broad Institute Genome Sequencing Platform"/>
            <person name="Birren B."/>
            <person name="Lander E."/>
            <person name="Galagan J."/>
            <person name="Nusbaum C."/>
            <person name="Devon K."/>
            <person name="Henn M."/>
            <person name="Jaffe D."/>
            <person name="Butler J."/>
            <person name="Alvarez P."/>
            <person name="Gnerre S."/>
            <person name="Grabherr M."/>
            <person name="Kleber M."/>
            <person name="Mauceli E."/>
            <person name="Brockman W."/>
            <person name="MacCallum I.A."/>
            <person name="Rounsley S."/>
            <person name="Young S."/>
            <person name="LaButti K."/>
            <person name="Pushparaj V."/>
            <person name="DeCaprio D."/>
            <person name="Crawford M."/>
            <person name="Koehrsen M."/>
            <person name="Engels R."/>
            <person name="Montgomery P."/>
            <person name="Pearson M."/>
            <person name="Howarth C."/>
            <person name="Larson L."/>
            <person name="Luoma S."/>
            <person name="White J."/>
            <person name="Kodira C."/>
            <person name="Zeng Q."/>
            <person name="O'Leary S."/>
            <person name="Yandava C."/>
            <person name="Alvarado L."/>
            <person name="Wirth D."/>
            <person name="Volkman S."/>
            <person name="Hartl D."/>
        </authorList>
    </citation>
    <scope>NUCLEOTIDE SEQUENCE [LARGE SCALE GENOMIC DNA]</scope>
</reference>
<dbReference type="AlphaFoldDB" id="A0A0L7M2J4"/>
<dbReference type="KEGG" id="pfd:PFDG_02191"/>